<evidence type="ECO:0000313" key="3">
    <source>
        <dbReference type="Proteomes" id="UP000001937"/>
    </source>
</evidence>
<dbReference type="PhylomeDB" id="Q2J5F3"/>
<dbReference type="eggNOG" id="COG5517">
    <property type="taxonomic scope" value="Bacteria"/>
</dbReference>
<dbReference type="KEGG" id="fra:Francci3_4141"/>
<proteinExistence type="predicted"/>
<dbReference type="OrthoDB" id="9130903at2"/>
<dbReference type="AlphaFoldDB" id="Q2J5F3"/>
<evidence type="ECO:0000313" key="2">
    <source>
        <dbReference type="EMBL" id="ABD13489.1"/>
    </source>
</evidence>
<protein>
    <submittedName>
        <fullName evidence="2">Hydroxylacyl-CoA dehydrogenase</fullName>
    </submittedName>
</protein>
<name>Q2J5F3_FRACC</name>
<reference evidence="2 3" key="1">
    <citation type="journal article" date="2007" name="Genome Res.">
        <title>Genome characteristics of facultatively symbiotic Frankia sp. strains reflect host range and host plant biogeography.</title>
        <authorList>
            <person name="Normand P."/>
            <person name="Lapierre P."/>
            <person name="Tisa L.S."/>
            <person name="Gogarten J.P."/>
            <person name="Alloisio N."/>
            <person name="Bagnarol E."/>
            <person name="Bassi C.A."/>
            <person name="Berry A.M."/>
            <person name="Bickhart D.M."/>
            <person name="Choisne N."/>
            <person name="Couloux A."/>
            <person name="Cournoyer B."/>
            <person name="Cruveiller S."/>
            <person name="Daubin V."/>
            <person name="Demange N."/>
            <person name="Francino M.P."/>
            <person name="Goltsman E."/>
            <person name="Huang Y."/>
            <person name="Kopp O.R."/>
            <person name="Labarre L."/>
            <person name="Lapidus A."/>
            <person name="Lavire C."/>
            <person name="Marechal J."/>
            <person name="Martinez M."/>
            <person name="Mastronunzio J.E."/>
            <person name="Mullin B.C."/>
            <person name="Niemann J."/>
            <person name="Pujic P."/>
            <person name="Rawnsley T."/>
            <person name="Rouy Z."/>
            <person name="Schenowitz C."/>
            <person name="Sellstedt A."/>
            <person name="Tavares F."/>
            <person name="Tomkins J.P."/>
            <person name="Vallenet D."/>
            <person name="Valverde C."/>
            <person name="Wall L.G."/>
            <person name="Wang Y."/>
            <person name="Medigue C."/>
            <person name="Benson D.R."/>
        </authorList>
    </citation>
    <scope>NUCLEOTIDE SEQUENCE [LARGE SCALE GENOMIC DNA]</scope>
    <source>
        <strain evidence="3">DSM 45818 / CECT 9043 / CcI3</strain>
    </source>
</reference>
<accession>Q2J5F3</accession>
<dbReference type="Proteomes" id="UP000001937">
    <property type="component" value="Chromosome"/>
</dbReference>
<dbReference type="STRING" id="106370.Francci3_4141"/>
<keyword evidence="3" id="KW-1185">Reference proteome</keyword>
<dbReference type="Pfam" id="PF13577">
    <property type="entry name" value="SnoaL_4"/>
    <property type="match status" value="1"/>
</dbReference>
<dbReference type="SUPFAM" id="SSF54427">
    <property type="entry name" value="NTF2-like"/>
    <property type="match status" value="1"/>
</dbReference>
<dbReference type="InterPro" id="IPR032710">
    <property type="entry name" value="NTF2-like_dom_sf"/>
</dbReference>
<dbReference type="HOGENOM" id="CLU_144131_0_0_11"/>
<sequence length="150" mass="16410">MTQQASPTASFAPAELYTQVLQFYAHQMGLLDERQADSWADTFAEDAVFQEAARMDPLLGRPAIRASARASVERAAASGLQVRHWIGMLQVRPGPNGTVDTRCYALAMRTPKGGELELFASVVCADHLVPTRGGWMVRHRDLTHDGFAPA</sequence>
<feature type="domain" description="SnoaL-like" evidence="1">
    <location>
        <begin position="14"/>
        <end position="141"/>
    </location>
</feature>
<dbReference type="EMBL" id="CP000249">
    <property type="protein sequence ID" value="ABD13489.1"/>
    <property type="molecule type" value="Genomic_DNA"/>
</dbReference>
<organism evidence="2 3">
    <name type="scientific">Frankia casuarinae (strain DSM 45818 / CECT 9043 / HFP020203 / CcI3)</name>
    <dbReference type="NCBI Taxonomy" id="106370"/>
    <lineage>
        <taxon>Bacteria</taxon>
        <taxon>Bacillati</taxon>
        <taxon>Actinomycetota</taxon>
        <taxon>Actinomycetes</taxon>
        <taxon>Frankiales</taxon>
        <taxon>Frankiaceae</taxon>
        <taxon>Frankia</taxon>
    </lineage>
</organism>
<evidence type="ECO:0000259" key="1">
    <source>
        <dbReference type="Pfam" id="PF13577"/>
    </source>
</evidence>
<dbReference type="RefSeq" id="WP_011438504.1">
    <property type="nucleotide sequence ID" value="NC_007777.1"/>
</dbReference>
<gene>
    <name evidence="2" type="ordered locus">Francci3_4141</name>
</gene>
<dbReference type="Gene3D" id="3.10.450.50">
    <property type="match status" value="1"/>
</dbReference>
<dbReference type="InterPro" id="IPR037401">
    <property type="entry name" value="SnoaL-like"/>
</dbReference>